<dbReference type="AlphaFoldDB" id="A0A2Z7BAC8"/>
<keyword evidence="2" id="KW-1185">Reference proteome</keyword>
<evidence type="ECO:0000313" key="2">
    <source>
        <dbReference type="Proteomes" id="UP000250235"/>
    </source>
</evidence>
<accession>A0A2Z7BAC8</accession>
<gene>
    <name evidence="1" type="ORF">F511_28142</name>
</gene>
<dbReference type="EMBL" id="KV010011">
    <property type="protein sequence ID" value="KZV28754.1"/>
    <property type="molecule type" value="Genomic_DNA"/>
</dbReference>
<evidence type="ECO:0000313" key="1">
    <source>
        <dbReference type="EMBL" id="KZV28754.1"/>
    </source>
</evidence>
<proteinExistence type="predicted"/>
<sequence length="1121" mass="123196">MMRRRAGESADGLVLMMSSVTSSYSADGLRDQSQESAVTQLRLFVHLRSLGVLIAAGCGIGSVHAVVRSNLLVEPSEVEEGEISVSGALHRVTFMCSRTTSYCSSRGYISSAQNFRKPFKRALAADLLVILILYGPTSGIRAGSFDAITQEKFLIMAAITCGVKINWNNLLFNILKDMVTPGSRQAKGYAIQISILLENVPSLELGESSEFHSSKILTEKTVHRYVVLNDKVGMEDVTDEPRVKKPSVRKAASKKIPAVTTAAKPVVKKKRTIKSKSGSSKEKLEILSVAQEAVPLQIIDPTPDAPTEKSPVPKRKIQKRRRRLVLGFDDDIVEKPAAEVASETTVGEPAVEVAGETVVEESAVANVLEEQQRETFVDDFVAVPDETVVENIAEPISEPAVADVANAGMSTADDVDIIIGQVLAETAQIVPDEEEQDVGGLDVAGTAEFHARLDVDRPIETASDTDEDMETVEEMETEAVEQSVDEAMSLKDIFMTIPVECPLPSANVEITKIILGKSISIPGVDEWDWKFLEARKINFVLGEGSSATDLKILEIISNLHMFVVEDLKEQTMANSLRWEKTCCSKNFEGCPRYRVEDDSAPDQFISTSSTTAISDSIDALRESFSNLVANQSRDSRKTNTALSEVMCKIDHVQRVFLDCLAEQNETFRGLFKRSRQEAQNDNNALPLALKAVRTQNVILSTDLEATRKEVKDFKATLSKDFDDKLADIRNELLEFHVYTQGQLASLGTHLAELIDFLTKAVMIKRGKIVAAAALNHLLKIKADPTGEVVAVAIEQMNRAVLLEVVAEVKVREEETVVVPQKEGDQVRLKIYSYQFLVSGFYVSRESKSDVDHLKRQCSNKLKRQRKASAKILSLEVALLIQQMATVKYQQTVVYFNSQRKSADGYSILLIQSMLLLTVVTSSKEDTYSYLQLHIFQRLHNRSLDSNCKKKRTMKKKSGSSKVNLEIVAVPIQMVEPTTAAPAAEDSFTQPAAEDEIPADPPADEVVSVTVDEVAADAGANEETADDDAARVNEPTFEPAVADIVNEEPSTADDVDVIIDQVLADTAQISVDEEDQVVCTSGEGNQPAGTTEEIHWFDLPYDDLISRWDATVVTASDIDEEV</sequence>
<reference evidence="1 2" key="1">
    <citation type="journal article" date="2015" name="Proc. Natl. Acad. Sci. U.S.A.">
        <title>The resurrection genome of Boea hygrometrica: A blueprint for survival of dehydration.</title>
        <authorList>
            <person name="Xiao L."/>
            <person name="Yang G."/>
            <person name="Zhang L."/>
            <person name="Yang X."/>
            <person name="Zhao S."/>
            <person name="Ji Z."/>
            <person name="Zhou Q."/>
            <person name="Hu M."/>
            <person name="Wang Y."/>
            <person name="Chen M."/>
            <person name="Xu Y."/>
            <person name="Jin H."/>
            <person name="Xiao X."/>
            <person name="Hu G."/>
            <person name="Bao F."/>
            <person name="Hu Y."/>
            <person name="Wan P."/>
            <person name="Li L."/>
            <person name="Deng X."/>
            <person name="Kuang T."/>
            <person name="Xiang C."/>
            <person name="Zhu J.K."/>
            <person name="Oliver M.J."/>
            <person name="He Y."/>
        </authorList>
    </citation>
    <scope>NUCLEOTIDE SEQUENCE [LARGE SCALE GENOMIC DNA]</scope>
    <source>
        <strain evidence="2">cv. XS01</strain>
    </source>
</reference>
<dbReference type="Proteomes" id="UP000250235">
    <property type="component" value="Unassembled WGS sequence"/>
</dbReference>
<name>A0A2Z7BAC8_9LAMI</name>
<protein>
    <submittedName>
        <fullName evidence="1">TMV resistance protein N-like</fullName>
    </submittedName>
</protein>
<organism evidence="1 2">
    <name type="scientific">Dorcoceras hygrometricum</name>
    <dbReference type="NCBI Taxonomy" id="472368"/>
    <lineage>
        <taxon>Eukaryota</taxon>
        <taxon>Viridiplantae</taxon>
        <taxon>Streptophyta</taxon>
        <taxon>Embryophyta</taxon>
        <taxon>Tracheophyta</taxon>
        <taxon>Spermatophyta</taxon>
        <taxon>Magnoliopsida</taxon>
        <taxon>eudicotyledons</taxon>
        <taxon>Gunneridae</taxon>
        <taxon>Pentapetalae</taxon>
        <taxon>asterids</taxon>
        <taxon>lamiids</taxon>
        <taxon>Lamiales</taxon>
        <taxon>Gesneriaceae</taxon>
        <taxon>Didymocarpoideae</taxon>
        <taxon>Trichosporeae</taxon>
        <taxon>Loxocarpinae</taxon>
        <taxon>Dorcoceras</taxon>
    </lineage>
</organism>